<evidence type="ECO:0000259" key="1">
    <source>
        <dbReference type="Pfam" id="PF03720"/>
    </source>
</evidence>
<dbReference type="GO" id="GO:0016616">
    <property type="term" value="F:oxidoreductase activity, acting on the CH-OH group of donors, NAD or NADP as acceptor"/>
    <property type="evidence" value="ECO:0007669"/>
    <property type="project" value="InterPro"/>
</dbReference>
<evidence type="ECO:0000313" key="2">
    <source>
        <dbReference type="EMBL" id="CUU79894.1"/>
    </source>
</evidence>
<dbReference type="AlphaFoldDB" id="A0A0S4S0N0"/>
<name>A0A0S4S0N0_CAMHY</name>
<dbReference type="SUPFAM" id="SSF52413">
    <property type="entry name" value="UDP-glucose/GDP-mannose dehydrogenase C-terminal domain"/>
    <property type="match status" value="1"/>
</dbReference>
<protein>
    <submittedName>
        <fullName evidence="2">VI polysaccharide biosynthesis protein VipA/tviB</fullName>
        <ecNumber evidence="2">1.1.1.-</ecNumber>
    </submittedName>
</protein>
<dbReference type="InterPro" id="IPR014027">
    <property type="entry name" value="UDP-Glc/GDP-Man_DH_C"/>
</dbReference>
<sequence>MLLKKIVCQNLKNCGVGLNLTLIFIVCKLPECINLGDKEYAVTRILKLLLKNCPNIKNSRAIDILNEFRDFGYNVMLCNPYADFNDIKCEYDLDLLEQTSQVKFDKYKAIILAVAHVNLSI</sequence>
<dbReference type="InterPro" id="IPR036220">
    <property type="entry name" value="UDP-Glc/GDP-Man_DH_C_sf"/>
</dbReference>
<feature type="domain" description="UDP-glucose/GDP-mannose dehydrogenase C-terminal" evidence="1">
    <location>
        <begin position="51"/>
        <end position="117"/>
    </location>
</feature>
<dbReference type="EMBL" id="FAVB01000002">
    <property type="protein sequence ID" value="CUU79894.1"/>
    <property type="molecule type" value="Genomic_DNA"/>
</dbReference>
<gene>
    <name evidence="2" type="ORF">ERS686654_01126</name>
</gene>
<keyword evidence="2" id="KW-0560">Oxidoreductase</keyword>
<dbReference type="Pfam" id="PF03720">
    <property type="entry name" value="UDPG_MGDP_dh_C"/>
    <property type="match status" value="1"/>
</dbReference>
<dbReference type="EC" id="1.1.1.-" evidence="2"/>
<evidence type="ECO:0000313" key="3">
    <source>
        <dbReference type="Proteomes" id="UP000052237"/>
    </source>
</evidence>
<dbReference type="GO" id="GO:0051287">
    <property type="term" value="F:NAD binding"/>
    <property type="evidence" value="ECO:0007669"/>
    <property type="project" value="InterPro"/>
</dbReference>
<comment type="caution">
    <text evidence="2">The sequence shown here is derived from an EMBL/GenBank/DDBJ whole genome shotgun (WGS) entry which is preliminary data.</text>
</comment>
<keyword evidence="3" id="KW-1185">Reference proteome</keyword>
<reference evidence="2 3" key="1">
    <citation type="submission" date="2015-11" db="EMBL/GenBank/DDBJ databases">
        <authorList>
            <consortium name="Pathogen Informatics"/>
        </authorList>
    </citation>
    <scope>NUCLEOTIDE SEQUENCE [LARGE SCALE GENOMIC DNA]</scope>
    <source>
        <strain evidence="2 3">006A-0059</strain>
    </source>
</reference>
<proteinExistence type="predicted"/>
<dbReference type="Proteomes" id="UP000052237">
    <property type="component" value="Unassembled WGS sequence"/>
</dbReference>
<organism evidence="2 3">
    <name type="scientific">Campylobacter hyointestinalis subsp. hyointestinalis</name>
    <dbReference type="NCBI Taxonomy" id="91352"/>
    <lineage>
        <taxon>Bacteria</taxon>
        <taxon>Pseudomonadati</taxon>
        <taxon>Campylobacterota</taxon>
        <taxon>Epsilonproteobacteria</taxon>
        <taxon>Campylobacterales</taxon>
        <taxon>Campylobacteraceae</taxon>
        <taxon>Campylobacter</taxon>
    </lineage>
</organism>
<accession>A0A0S4S0N0</accession>